<gene>
    <name evidence="3" type="ORF">EVOR1521_LOCUS7336</name>
</gene>
<keyword evidence="1" id="KW-0677">Repeat</keyword>
<dbReference type="AlphaFoldDB" id="A0AA36MST7"/>
<feature type="repeat" description="PPR" evidence="2">
    <location>
        <begin position="82"/>
        <end position="116"/>
    </location>
</feature>
<name>A0AA36MST7_9DINO</name>
<dbReference type="Pfam" id="PF13812">
    <property type="entry name" value="PPR_3"/>
    <property type="match status" value="1"/>
</dbReference>
<sequence>MKARKQPLEQGTYADLISSCANVKQWQPALGLLHELETSPEVEAGPSASLYNKVISSFVREAAWQRALWLLHEMPGRQVQLDVVTYGAVASVCNRARQSLYTLQLHEEMVKKDIHPDIPSFKVAVTACRRMMKLLLQASPQKSGRQKLL</sequence>
<keyword evidence="4" id="KW-1185">Reference proteome</keyword>
<dbReference type="Proteomes" id="UP001178507">
    <property type="component" value="Unassembled WGS sequence"/>
</dbReference>
<evidence type="ECO:0000256" key="1">
    <source>
        <dbReference type="ARBA" id="ARBA00022737"/>
    </source>
</evidence>
<dbReference type="EMBL" id="CAUJNA010000582">
    <property type="protein sequence ID" value="CAJ1378958.1"/>
    <property type="molecule type" value="Genomic_DNA"/>
</dbReference>
<dbReference type="InterPro" id="IPR002885">
    <property type="entry name" value="PPR_rpt"/>
</dbReference>
<evidence type="ECO:0008006" key="5">
    <source>
        <dbReference type="Google" id="ProtNLM"/>
    </source>
</evidence>
<dbReference type="PANTHER" id="PTHR47447">
    <property type="entry name" value="OS03G0856100 PROTEIN"/>
    <property type="match status" value="1"/>
</dbReference>
<accession>A0AA36MST7</accession>
<dbReference type="InterPro" id="IPR011990">
    <property type="entry name" value="TPR-like_helical_dom_sf"/>
</dbReference>
<evidence type="ECO:0000256" key="2">
    <source>
        <dbReference type="PROSITE-ProRule" id="PRU00708"/>
    </source>
</evidence>
<reference evidence="3" key="1">
    <citation type="submission" date="2023-08" db="EMBL/GenBank/DDBJ databases">
        <authorList>
            <person name="Chen Y."/>
            <person name="Shah S."/>
            <person name="Dougan E. K."/>
            <person name="Thang M."/>
            <person name="Chan C."/>
        </authorList>
    </citation>
    <scope>NUCLEOTIDE SEQUENCE</scope>
</reference>
<protein>
    <recommendedName>
        <fullName evidence="5">Pentatricopeptide repeat-containing protein</fullName>
    </recommendedName>
</protein>
<dbReference type="Gene3D" id="1.25.40.10">
    <property type="entry name" value="Tetratricopeptide repeat domain"/>
    <property type="match status" value="1"/>
</dbReference>
<evidence type="ECO:0000313" key="4">
    <source>
        <dbReference type="Proteomes" id="UP001178507"/>
    </source>
</evidence>
<evidence type="ECO:0000313" key="3">
    <source>
        <dbReference type="EMBL" id="CAJ1378958.1"/>
    </source>
</evidence>
<proteinExistence type="predicted"/>
<dbReference type="PROSITE" id="PS51375">
    <property type="entry name" value="PPR"/>
    <property type="match status" value="2"/>
</dbReference>
<feature type="repeat" description="PPR" evidence="2">
    <location>
        <begin position="47"/>
        <end position="81"/>
    </location>
</feature>
<organism evidence="3 4">
    <name type="scientific">Effrenium voratum</name>
    <dbReference type="NCBI Taxonomy" id="2562239"/>
    <lineage>
        <taxon>Eukaryota</taxon>
        <taxon>Sar</taxon>
        <taxon>Alveolata</taxon>
        <taxon>Dinophyceae</taxon>
        <taxon>Suessiales</taxon>
        <taxon>Symbiodiniaceae</taxon>
        <taxon>Effrenium</taxon>
    </lineage>
</organism>
<comment type="caution">
    <text evidence="3">The sequence shown here is derived from an EMBL/GenBank/DDBJ whole genome shotgun (WGS) entry which is preliminary data.</text>
</comment>
<dbReference type="PANTHER" id="PTHR47447:SF17">
    <property type="entry name" value="OS12G0638900 PROTEIN"/>
    <property type="match status" value="1"/>
</dbReference>